<keyword evidence="4" id="KW-0472">Membrane</keyword>
<evidence type="ECO:0000256" key="2">
    <source>
        <dbReference type="ARBA" id="ARBA00022729"/>
    </source>
</evidence>
<protein>
    <submittedName>
        <fullName evidence="7">Internalin-J</fullName>
    </submittedName>
</protein>
<proteinExistence type="predicted"/>
<dbReference type="Pfam" id="PF24595">
    <property type="entry name" value="DUF7619"/>
    <property type="match status" value="1"/>
</dbReference>
<name>A0A9N8MLE8_9FLAO</name>
<dbReference type="Gene3D" id="3.80.10.10">
    <property type="entry name" value="Ribonuclease Inhibitor"/>
    <property type="match status" value="2"/>
</dbReference>
<keyword evidence="8" id="KW-1185">Reference proteome</keyword>
<dbReference type="EMBL" id="CAJIMS010000001">
    <property type="protein sequence ID" value="CAD7799366.1"/>
    <property type="molecule type" value="Genomic_DNA"/>
</dbReference>
<keyword evidence="3" id="KW-0677">Repeat</keyword>
<sequence>MIYFCFSICKELKLIIYMKKIYFLILVLLFPVFHAQLVNISDANFKAKLLAANVTNNKIAKNLSGQWTNVDTNYDGEIQITEALNLKYLDLTTSPPSTNYITNHLGIESFTNLNFLSFNRNQISSVNLSLPNLTDLNVNSNSVTSLNVQNCPNLEILHISYHGFTNLNVQSNSLKNIDIGDNLNPFSINFQNTPNLEIVTMFFAPIVSIDLSNKLFLKKIRLENMDMLTSLNLQGCNTLQEVQLANLYVIPSINLQNLPALTTVYCTNSSNLQSVNVSNSININKLYINNNNIATVDISTLNNLQDFKVNANDLISLNLSNHTLLKYVNCDDNDLTSINLQNTPALENLSCEYNNLQNINLQFSPQLKTLNVGSNYLTSINVSTLQNLISLGVQHNQLQSLDVTHNPLLTSLGCNSNYGLEYLFLKNGSLQANYTNFNDTDYLKYICCDDSQINDYNSAAIYNAGYFPVVVNSYCSFTPGGTFYTIQGNTKYDSNNNGCDINDFNKAFQKFNINSGSVSGISLSNNSGNYSIPVQAGSHTITPVLENPTYFNISPSTFTANFPAQTSPLTQNFCLSANGAHNDLEVVIIPITAASPGFNAKYKVIYKNKGTTTQSGTLVYNYNDNLMNYLSSTLAPTSQSTGILNWNFANLLPFETREITITFTLNTPMQSPPLNGGHILNYTAQINSAVDETPSDNTFTLNQTVVNSFDPNDKTCLEGATITQAKVGDYVHYLIRFENTGTANAQNIVVKDAIDTSKFDINTLQALNGSHSFVTRITNPNTVEFIFENIQLPFADATNDGYVTFKIKTKSTLTLGQSFNNTANIYFDYNFPIVTNTYTTTVQNILGTYEINNDQSEISIYPNPVKDILLIKSKEKIVKAEIYDTAGRIVRSQSVNENSINVSELQKGNYMIRLYMKNNFVFKKFIKN</sequence>
<dbReference type="InterPro" id="IPR052574">
    <property type="entry name" value="CDIRP"/>
</dbReference>
<evidence type="ECO:0000259" key="5">
    <source>
        <dbReference type="Pfam" id="PF18962"/>
    </source>
</evidence>
<evidence type="ECO:0000259" key="6">
    <source>
        <dbReference type="Pfam" id="PF24595"/>
    </source>
</evidence>
<gene>
    <name evidence="7" type="primary">inlJ</name>
    <name evidence="7" type="ORF">CHRY9390_00476</name>
</gene>
<dbReference type="AlphaFoldDB" id="A0A9N8MLE8"/>
<evidence type="ECO:0000313" key="7">
    <source>
        <dbReference type="EMBL" id="CAD7799366.1"/>
    </source>
</evidence>
<dbReference type="InterPro" id="IPR026444">
    <property type="entry name" value="Secre_tail"/>
</dbReference>
<comment type="caution">
    <text evidence="7">The sequence shown here is derived from an EMBL/GenBank/DDBJ whole genome shotgun (WGS) entry which is preliminary data.</text>
</comment>
<evidence type="ECO:0000256" key="3">
    <source>
        <dbReference type="ARBA" id="ARBA00022737"/>
    </source>
</evidence>
<accession>A0A9N8MLE8</accession>
<dbReference type="InterPro" id="IPR032675">
    <property type="entry name" value="LRR_dom_sf"/>
</dbReference>
<dbReference type="Pfam" id="PF18962">
    <property type="entry name" value="Por_Secre_tail"/>
    <property type="match status" value="1"/>
</dbReference>
<dbReference type="SUPFAM" id="SSF52058">
    <property type="entry name" value="L domain-like"/>
    <property type="match status" value="2"/>
</dbReference>
<feature type="domain" description="Secretion system C-terminal sorting" evidence="5">
    <location>
        <begin position="860"/>
        <end position="926"/>
    </location>
</feature>
<keyword evidence="2" id="KW-0732">Signal</keyword>
<evidence type="ECO:0000313" key="8">
    <source>
        <dbReference type="Proteomes" id="UP000662618"/>
    </source>
</evidence>
<evidence type="ECO:0000256" key="1">
    <source>
        <dbReference type="ARBA" id="ARBA00022614"/>
    </source>
</evidence>
<dbReference type="NCBIfam" id="TIGR01451">
    <property type="entry name" value="B_ant_repeat"/>
    <property type="match status" value="1"/>
</dbReference>
<dbReference type="InterPro" id="IPR055353">
    <property type="entry name" value="DUF7619"/>
</dbReference>
<organism evidence="7 8">
    <name type="scientific">Chryseobacterium aquaeductus</name>
    <dbReference type="NCBI Taxonomy" id="2675056"/>
    <lineage>
        <taxon>Bacteria</taxon>
        <taxon>Pseudomonadati</taxon>
        <taxon>Bacteroidota</taxon>
        <taxon>Flavobacteriia</taxon>
        <taxon>Flavobacteriales</taxon>
        <taxon>Weeksellaceae</taxon>
        <taxon>Chryseobacterium group</taxon>
        <taxon>Chryseobacterium</taxon>
    </lineage>
</organism>
<feature type="transmembrane region" description="Helical" evidence="4">
    <location>
        <begin position="21"/>
        <end position="38"/>
    </location>
</feature>
<evidence type="ECO:0000256" key="4">
    <source>
        <dbReference type="SAM" id="Phobius"/>
    </source>
</evidence>
<keyword evidence="4" id="KW-0812">Transmembrane</keyword>
<feature type="domain" description="DUF7619" evidence="6">
    <location>
        <begin position="710"/>
        <end position="841"/>
    </location>
</feature>
<dbReference type="Proteomes" id="UP000662618">
    <property type="component" value="Unassembled WGS sequence"/>
</dbReference>
<dbReference type="PANTHER" id="PTHR47566">
    <property type="match status" value="1"/>
</dbReference>
<dbReference type="InterPro" id="IPR047589">
    <property type="entry name" value="DUF11_rpt"/>
</dbReference>
<keyword evidence="1" id="KW-0433">Leucine-rich repeat</keyword>
<dbReference type="PANTHER" id="PTHR47566:SF1">
    <property type="entry name" value="PROTEIN NUD1"/>
    <property type="match status" value="1"/>
</dbReference>
<dbReference type="GO" id="GO:0035591">
    <property type="term" value="F:signaling adaptor activity"/>
    <property type="evidence" value="ECO:0007669"/>
    <property type="project" value="TreeGrafter"/>
</dbReference>
<reference evidence="7" key="1">
    <citation type="submission" date="2020-12" db="EMBL/GenBank/DDBJ databases">
        <authorList>
            <person name="Rodrigo-Torres L."/>
            <person name="Arahal R. D."/>
            <person name="Lucena T."/>
        </authorList>
    </citation>
    <scope>NUCLEOTIDE SEQUENCE</scope>
    <source>
        <strain evidence="7">CECT 9390</strain>
    </source>
</reference>
<dbReference type="NCBIfam" id="TIGR04183">
    <property type="entry name" value="Por_Secre_tail"/>
    <property type="match status" value="1"/>
</dbReference>
<keyword evidence="4" id="KW-1133">Transmembrane helix</keyword>